<sequence>MVIQKKRNEIGAFNAHLSLIATGQADDIVTKICAPCSSSYSTNATVLSSTVEKFFSSSIQYLRNNFRITDNEMLAKGKNNCNSLKKKRIESISI</sequence>
<protein>
    <submittedName>
        <fullName evidence="2">Uncharacterized protein</fullName>
    </submittedName>
</protein>
<evidence type="ECO:0000313" key="1">
    <source>
        <dbReference type="Proteomes" id="UP000036681"/>
    </source>
</evidence>
<organism evidence="1 2">
    <name type="scientific">Ascaris lumbricoides</name>
    <name type="common">Giant roundworm</name>
    <dbReference type="NCBI Taxonomy" id="6252"/>
    <lineage>
        <taxon>Eukaryota</taxon>
        <taxon>Metazoa</taxon>
        <taxon>Ecdysozoa</taxon>
        <taxon>Nematoda</taxon>
        <taxon>Chromadorea</taxon>
        <taxon>Rhabditida</taxon>
        <taxon>Spirurina</taxon>
        <taxon>Ascaridomorpha</taxon>
        <taxon>Ascaridoidea</taxon>
        <taxon>Ascarididae</taxon>
        <taxon>Ascaris</taxon>
    </lineage>
</organism>
<dbReference type="Proteomes" id="UP000036681">
    <property type="component" value="Unplaced"/>
</dbReference>
<evidence type="ECO:0000313" key="2">
    <source>
        <dbReference type="WBParaSite" id="ALUE_0000137401-mRNA-1"/>
    </source>
</evidence>
<proteinExistence type="predicted"/>
<reference evidence="2" key="1">
    <citation type="submission" date="2017-02" db="UniProtKB">
        <authorList>
            <consortium name="WormBaseParasite"/>
        </authorList>
    </citation>
    <scope>IDENTIFICATION</scope>
</reference>
<accession>A0A0M3HIM9</accession>
<dbReference type="WBParaSite" id="ALUE_0000137401-mRNA-1">
    <property type="protein sequence ID" value="ALUE_0000137401-mRNA-1"/>
    <property type="gene ID" value="ALUE_0000137401"/>
</dbReference>
<keyword evidence="1" id="KW-1185">Reference proteome</keyword>
<name>A0A0M3HIM9_ASCLU</name>
<dbReference type="AlphaFoldDB" id="A0A0M3HIM9"/>